<dbReference type="InterPro" id="IPR011047">
    <property type="entry name" value="Quinoprotein_ADH-like_sf"/>
</dbReference>
<dbReference type="InterPro" id="IPR015943">
    <property type="entry name" value="WD40/YVTN_repeat-like_dom_sf"/>
</dbReference>
<evidence type="ECO:0000313" key="4">
    <source>
        <dbReference type="Proteomes" id="UP000317429"/>
    </source>
</evidence>
<feature type="chain" id="PRO_5021810589" evidence="1">
    <location>
        <begin position="22"/>
        <end position="442"/>
    </location>
</feature>
<dbReference type="Pfam" id="PF13360">
    <property type="entry name" value="PQQ_2"/>
    <property type="match status" value="1"/>
</dbReference>
<dbReference type="InterPro" id="IPR002372">
    <property type="entry name" value="PQQ_rpt_dom"/>
</dbReference>
<keyword evidence="1" id="KW-0732">Signal</keyword>
<dbReference type="PANTHER" id="PTHR34512">
    <property type="entry name" value="CELL SURFACE PROTEIN"/>
    <property type="match status" value="1"/>
</dbReference>
<evidence type="ECO:0000259" key="2">
    <source>
        <dbReference type="Pfam" id="PF13360"/>
    </source>
</evidence>
<organism evidence="3 4">
    <name type="scientific">Pirellulimonas nuda</name>
    <dbReference type="NCBI Taxonomy" id="2528009"/>
    <lineage>
        <taxon>Bacteria</taxon>
        <taxon>Pseudomonadati</taxon>
        <taxon>Planctomycetota</taxon>
        <taxon>Planctomycetia</taxon>
        <taxon>Pirellulales</taxon>
        <taxon>Lacipirellulaceae</taxon>
        <taxon>Pirellulimonas</taxon>
    </lineage>
</organism>
<evidence type="ECO:0000313" key="3">
    <source>
        <dbReference type="EMBL" id="QDU91323.1"/>
    </source>
</evidence>
<dbReference type="Gene3D" id="2.40.10.480">
    <property type="match status" value="1"/>
</dbReference>
<name>A0A518DIL3_9BACT</name>
<feature type="signal peptide" evidence="1">
    <location>
        <begin position="1"/>
        <end position="21"/>
    </location>
</feature>
<reference evidence="3 4" key="1">
    <citation type="submission" date="2019-02" db="EMBL/GenBank/DDBJ databases">
        <title>Deep-cultivation of Planctomycetes and their phenomic and genomic characterization uncovers novel biology.</title>
        <authorList>
            <person name="Wiegand S."/>
            <person name="Jogler M."/>
            <person name="Boedeker C."/>
            <person name="Pinto D."/>
            <person name="Vollmers J."/>
            <person name="Rivas-Marin E."/>
            <person name="Kohn T."/>
            <person name="Peeters S.H."/>
            <person name="Heuer A."/>
            <person name="Rast P."/>
            <person name="Oberbeckmann S."/>
            <person name="Bunk B."/>
            <person name="Jeske O."/>
            <person name="Meyerdierks A."/>
            <person name="Storesund J.E."/>
            <person name="Kallscheuer N."/>
            <person name="Luecker S."/>
            <person name="Lage O.M."/>
            <person name="Pohl T."/>
            <person name="Merkel B.J."/>
            <person name="Hornburger P."/>
            <person name="Mueller R.-W."/>
            <person name="Bruemmer F."/>
            <person name="Labrenz M."/>
            <person name="Spormann A.M."/>
            <person name="Op den Camp H."/>
            <person name="Overmann J."/>
            <person name="Amann R."/>
            <person name="Jetten M.S.M."/>
            <person name="Mascher T."/>
            <person name="Medema M.H."/>
            <person name="Devos D.P."/>
            <person name="Kaster A.-K."/>
            <person name="Ovreas L."/>
            <person name="Rohde M."/>
            <person name="Galperin M.Y."/>
            <person name="Jogler C."/>
        </authorList>
    </citation>
    <scope>NUCLEOTIDE SEQUENCE [LARGE SCALE GENOMIC DNA]</scope>
    <source>
        <strain evidence="3 4">Pla175</strain>
    </source>
</reference>
<gene>
    <name evidence="3" type="ORF">Pla175_47440</name>
</gene>
<accession>A0A518DIL3</accession>
<feature type="domain" description="Pyrrolo-quinoline quinone repeat" evidence="2">
    <location>
        <begin position="98"/>
        <end position="347"/>
    </location>
</feature>
<keyword evidence="4" id="KW-1185">Reference proteome</keyword>
<dbReference type="EMBL" id="CP036291">
    <property type="protein sequence ID" value="QDU91323.1"/>
    <property type="molecule type" value="Genomic_DNA"/>
</dbReference>
<protein>
    <submittedName>
        <fullName evidence="3">Outer membrane biogenesis protein BamB</fullName>
    </submittedName>
</protein>
<dbReference type="SUPFAM" id="SSF50998">
    <property type="entry name" value="Quinoprotein alcohol dehydrogenase-like"/>
    <property type="match status" value="1"/>
</dbReference>
<sequence length="442" mass="48403" precursor="true">MRPLSQAIYLFCCLAPLSVSAEDWPQWRGAERDGEWNESGVRQSLPEGDLPAKWRTPVALGYAGPAVADGKVYLFDYKLEAGDVTNNAGARAELQGEERLLCLDAATGEELWKHTYPRQYQISYPSGPRCTPTVDGDRVYTLGAEGDLRCLKTSDGSLVWKKFFPEDFGAKTPIWGHSAHPLVYGDLLICVVGGEGSVAVAFNKETGEEAWRALTSIEPGYCPPTLITHGGNDQVVIWDAQNISGLDPKTGEVFWSLPLEPSYAMSIMAPQQKGDLLYASGIGNVGALMRLDADGRGADYVWTGKPKTAVYCSNSTPYIDGDTIYGVDMQQSALIAVDLESGQRLWQEREPVMGDQRGRHGTAFLVRRGDQTVLFNELGDLIFATLTRDGYTEHGRTHLLEPTGEAFGRPVVWSHPAFAQKCVFARNDKEIVCVDLSAEGAE</sequence>
<proteinExistence type="predicted"/>
<dbReference type="AlphaFoldDB" id="A0A518DIL3"/>
<dbReference type="OrthoDB" id="4726955at2"/>
<dbReference type="RefSeq" id="WP_145291327.1">
    <property type="nucleotide sequence ID" value="NZ_CP036291.1"/>
</dbReference>
<dbReference type="Proteomes" id="UP000317429">
    <property type="component" value="Chromosome"/>
</dbReference>
<evidence type="ECO:0000256" key="1">
    <source>
        <dbReference type="SAM" id="SignalP"/>
    </source>
</evidence>
<dbReference type="KEGG" id="pnd:Pla175_47440"/>
<dbReference type="Gene3D" id="2.130.10.10">
    <property type="entry name" value="YVTN repeat-like/Quinoprotein amine dehydrogenase"/>
    <property type="match status" value="1"/>
</dbReference>
<dbReference type="PANTHER" id="PTHR34512:SF30">
    <property type="entry name" value="OUTER MEMBRANE PROTEIN ASSEMBLY FACTOR BAMB"/>
    <property type="match status" value="1"/>
</dbReference>